<dbReference type="Pfam" id="PF11163">
    <property type="entry name" value="DUF2947"/>
    <property type="match status" value="1"/>
</dbReference>
<dbReference type="Proteomes" id="UP000016487">
    <property type="component" value="Unassembled WGS sequence"/>
</dbReference>
<evidence type="ECO:0000313" key="1">
    <source>
        <dbReference type="EMBL" id="KAF7772101.1"/>
    </source>
</evidence>
<gene>
    <name evidence="1" type="ORF">PCIT_a2101</name>
</gene>
<proteinExistence type="predicted"/>
<name>A0AAD4AJF5_9GAMM</name>
<sequence length="167" mass="19385">MFAKLACCMNYIALEDFRKAWVFKHQDLPISESDLAAIKPMTKERAAVLWSTMISRDQDHPDFFNPSEWVGKEDSWSENVDWEQPWEQGEESLPESISTHLGWEANTTVYFCMSREQVIETNFAVFQRCWQNFMFLCDGSLLVGKKRTAVVQFMENGEARLGEKPKG</sequence>
<organism evidence="1 2">
    <name type="scientific">Pseudoalteromonas citrea</name>
    <dbReference type="NCBI Taxonomy" id="43655"/>
    <lineage>
        <taxon>Bacteria</taxon>
        <taxon>Pseudomonadati</taxon>
        <taxon>Pseudomonadota</taxon>
        <taxon>Gammaproteobacteria</taxon>
        <taxon>Alteromonadales</taxon>
        <taxon>Pseudoalteromonadaceae</taxon>
        <taxon>Pseudoalteromonas</taxon>
    </lineage>
</organism>
<dbReference type="InterPro" id="IPR021334">
    <property type="entry name" value="DUF2947"/>
</dbReference>
<protein>
    <recommendedName>
        <fullName evidence="3">DUF2947 domain-containing protein</fullName>
    </recommendedName>
</protein>
<comment type="caution">
    <text evidence="1">The sequence shown here is derived from an EMBL/GenBank/DDBJ whole genome shotgun (WGS) entry which is preliminary data.</text>
</comment>
<dbReference type="EMBL" id="AHBZ03000015">
    <property type="protein sequence ID" value="KAF7772101.1"/>
    <property type="molecule type" value="Genomic_DNA"/>
</dbReference>
<evidence type="ECO:0000313" key="2">
    <source>
        <dbReference type="Proteomes" id="UP000016487"/>
    </source>
</evidence>
<evidence type="ECO:0008006" key="3">
    <source>
        <dbReference type="Google" id="ProtNLM"/>
    </source>
</evidence>
<reference evidence="1" key="2">
    <citation type="submission" date="2015-03" db="EMBL/GenBank/DDBJ databases">
        <title>Genome sequence of Pseudoalteromonas citrea.</title>
        <authorList>
            <person name="Xie B.-B."/>
            <person name="Rong J.-C."/>
            <person name="Qin Q.-L."/>
            <person name="Zhang Y.-Z."/>
        </authorList>
    </citation>
    <scope>NUCLEOTIDE SEQUENCE</scope>
    <source>
        <strain evidence="1">DSM 8771</strain>
    </source>
</reference>
<dbReference type="AlphaFoldDB" id="A0AAD4AJF5"/>
<accession>A0AAD4AJF5</accession>
<reference evidence="1" key="1">
    <citation type="journal article" date="2012" name="J. Bacteriol.">
        <title>Genome sequences of type strains of seven species of the marine bacterium Pseudoalteromonas.</title>
        <authorList>
            <person name="Xie B.B."/>
            <person name="Shu Y.L."/>
            <person name="Qin Q.L."/>
            <person name="Rong J.C."/>
            <person name="Zhang X.Y."/>
            <person name="Chen X.L."/>
            <person name="Shi M."/>
            <person name="He H.L."/>
            <person name="Zhou B.C."/>
            <person name="Zhang Y.Z."/>
        </authorList>
    </citation>
    <scope>NUCLEOTIDE SEQUENCE</scope>
    <source>
        <strain evidence="1">DSM 8771</strain>
    </source>
</reference>